<reference evidence="1" key="1">
    <citation type="submission" date="2019-07" db="EMBL/GenBank/DDBJ databases">
        <authorList>
            <person name="Lu C."/>
            <person name="Shao Z.R."/>
            <person name="Zhang P.Y."/>
            <person name="Yao J.T."/>
            <person name="Duan D.L."/>
        </authorList>
    </citation>
    <scope>NUCLEOTIDE SEQUENCE</scope>
</reference>
<dbReference type="AlphaFoldDB" id="A0A6G6CDI6"/>
<dbReference type="EMBL" id="MN129789">
    <property type="protein sequence ID" value="QID90273.1"/>
    <property type="molecule type" value="mRNA"/>
</dbReference>
<name>A0A6G6CDI6_SACJA</name>
<dbReference type="GO" id="GO:0006044">
    <property type="term" value="P:N-acetylglucosamine metabolic process"/>
    <property type="evidence" value="ECO:0007669"/>
    <property type="project" value="TreeGrafter"/>
</dbReference>
<dbReference type="GO" id="GO:0001517">
    <property type="term" value="F:N-acetylglucosamine 6-O-sulfotransferase activity"/>
    <property type="evidence" value="ECO:0007669"/>
    <property type="project" value="TreeGrafter"/>
</dbReference>
<dbReference type="GO" id="GO:0006790">
    <property type="term" value="P:sulfur compound metabolic process"/>
    <property type="evidence" value="ECO:0007669"/>
    <property type="project" value="TreeGrafter"/>
</dbReference>
<keyword evidence="1" id="KW-0808">Transferase</keyword>
<protein>
    <submittedName>
        <fullName evidence="1">Sulfotransferase</fullName>
    </submittedName>
</protein>
<dbReference type="PANTHER" id="PTHR10704:SF71">
    <property type="entry name" value="CARBOHYDRATE SULFOTRANSFERASE 1-LIKE"/>
    <property type="match status" value="1"/>
</dbReference>
<evidence type="ECO:0000313" key="1">
    <source>
        <dbReference type="EMBL" id="QID90273.1"/>
    </source>
</evidence>
<dbReference type="InterPro" id="IPR027417">
    <property type="entry name" value="P-loop_NTPase"/>
</dbReference>
<sequence>MVHGLECLALLQRLTRCAFSLTDSAGIASDKNAVSYGSPELNILGAAHGAKQFFQAHEQLIETCNKRRAVAVKSIRLTEGLGGKDYDVSGLQVLHLVRDPRAVVRSQQAHLMTSWGGRGRVKADNRKTSRAGGTSVCGTYRVQLDTSKKLEESRYLLMRYEDIATTPEIAVELMYYWAGLGPLPANVKEWIDANTKMPACDSGSHRTRYLRASTTSNDTSFGYAYTIPEYLSAGREDDKGVTRMARTALGIAAPRTSAANVVSREFQGIGSGPGGKKNGRHSGRNLAECLNNTTEATANPQGTKRDSASMVSTWRTLMPDEDAQAVWEGCEASGVMDALGYEL</sequence>
<proteinExistence type="evidence at transcript level"/>
<organism evidence="1">
    <name type="scientific">Saccharina japonica</name>
    <name type="common">Sweet kelp</name>
    <name type="synonym">Laminaria japonica</name>
    <dbReference type="NCBI Taxonomy" id="88149"/>
    <lineage>
        <taxon>Eukaryota</taxon>
        <taxon>Sar</taxon>
        <taxon>Stramenopiles</taxon>
        <taxon>Ochrophyta</taxon>
        <taxon>PX clade</taxon>
        <taxon>Phaeophyceae</taxon>
        <taxon>Laminariales</taxon>
        <taxon>Laminariaceae</taxon>
        <taxon>Saccharina</taxon>
    </lineage>
</organism>
<dbReference type="InterPro" id="IPR051135">
    <property type="entry name" value="Gal/GlcNAc/GalNAc_ST"/>
</dbReference>
<dbReference type="SUPFAM" id="SSF52540">
    <property type="entry name" value="P-loop containing nucleoside triphosphate hydrolases"/>
    <property type="match status" value="1"/>
</dbReference>
<dbReference type="Gene3D" id="3.40.50.300">
    <property type="entry name" value="P-loop containing nucleotide triphosphate hydrolases"/>
    <property type="match status" value="1"/>
</dbReference>
<dbReference type="PANTHER" id="PTHR10704">
    <property type="entry name" value="CARBOHYDRATE SULFOTRANSFERASE"/>
    <property type="match status" value="1"/>
</dbReference>
<accession>A0A6G6CDI6</accession>